<evidence type="ECO:0000256" key="12">
    <source>
        <dbReference type="ARBA" id="ARBA00023136"/>
    </source>
</evidence>
<dbReference type="GO" id="GO:0005886">
    <property type="term" value="C:plasma membrane"/>
    <property type="evidence" value="ECO:0007669"/>
    <property type="project" value="UniProtKB-SubCell"/>
</dbReference>
<evidence type="ECO:0000256" key="11">
    <source>
        <dbReference type="ARBA" id="ARBA00022989"/>
    </source>
</evidence>
<keyword evidence="7" id="KW-0732">Signal</keyword>
<evidence type="ECO:0000256" key="2">
    <source>
        <dbReference type="ARBA" id="ARBA00004479"/>
    </source>
</evidence>
<evidence type="ECO:0000256" key="10">
    <source>
        <dbReference type="ARBA" id="ARBA00022840"/>
    </source>
</evidence>
<evidence type="ECO:0000256" key="7">
    <source>
        <dbReference type="ARBA" id="ARBA00022729"/>
    </source>
</evidence>
<evidence type="ECO:0000256" key="9">
    <source>
        <dbReference type="ARBA" id="ARBA00022741"/>
    </source>
</evidence>
<reference evidence="16" key="1">
    <citation type="submission" date="2023-10" db="EMBL/GenBank/DDBJ databases">
        <authorList>
            <person name="Domelevo Entfellner J.-B."/>
        </authorList>
    </citation>
    <scope>NUCLEOTIDE SEQUENCE</scope>
</reference>
<organism evidence="16 17">
    <name type="scientific">Sphenostylis stenocarpa</name>
    <dbReference type="NCBI Taxonomy" id="92480"/>
    <lineage>
        <taxon>Eukaryota</taxon>
        <taxon>Viridiplantae</taxon>
        <taxon>Streptophyta</taxon>
        <taxon>Embryophyta</taxon>
        <taxon>Tracheophyta</taxon>
        <taxon>Spermatophyta</taxon>
        <taxon>Magnoliopsida</taxon>
        <taxon>eudicotyledons</taxon>
        <taxon>Gunneridae</taxon>
        <taxon>Pentapetalae</taxon>
        <taxon>rosids</taxon>
        <taxon>fabids</taxon>
        <taxon>Fabales</taxon>
        <taxon>Fabaceae</taxon>
        <taxon>Papilionoideae</taxon>
        <taxon>50 kb inversion clade</taxon>
        <taxon>NPAAA clade</taxon>
        <taxon>indigoferoid/millettioid clade</taxon>
        <taxon>Phaseoleae</taxon>
        <taxon>Sphenostylis</taxon>
    </lineage>
</organism>
<gene>
    <name evidence="16" type="ORF">AYBTSS11_LOCUS345</name>
</gene>
<comment type="subcellular location">
    <subcellularLocation>
        <location evidence="1">Cell membrane</location>
    </subcellularLocation>
    <subcellularLocation>
        <location evidence="2">Membrane</location>
        <topology evidence="2">Single-pass type I membrane protein</topology>
    </subcellularLocation>
</comment>
<evidence type="ECO:0000256" key="8">
    <source>
        <dbReference type="ARBA" id="ARBA00022737"/>
    </source>
</evidence>
<evidence type="ECO:0000256" key="15">
    <source>
        <dbReference type="SAM" id="Phobius"/>
    </source>
</evidence>
<accession>A0AA86RT60</accession>
<dbReference type="SUPFAM" id="SSF52058">
    <property type="entry name" value="L domain-like"/>
    <property type="match status" value="2"/>
</dbReference>
<dbReference type="PRINTS" id="PR00019">
    <property type="entry name" value="LEURICHRPT"/>
</dbReference>
<dbReference type="AlphaFoldDB" id="A0AA86RT60"/>
<dbReference type="EMBL" id="OY731398">
    <property type="protein sequence ID" value="CAJ1790135.1"/>
    <property type="molecule type" value="Genomic_DNA"/>
</dbReference>
<keyword evidence="11 15" id="KW-1133">Transmembrane helix</keyword>
<dbReference type="Pfam" id="PF13855">
    <property type="entry name" value="LRR_8"/>
    <property type="match status" value="1"/>
</dbReference>
<evidence type="ECO:0000313" key="16">
    <source>
        <dbReference type="EMBL" id="CAJ1790135.1"/>
    </source>
</evidence>
<keyword evidence="13" id="KW-0675">Receptor</keyword>
<dbReference type="GO" id="GO:0005524">
    <property type="term" value="F:ATP binding"/>
    <property type="evidence" value="ECO:0007669"/>
    <property type="project" value="UniProtKB-KW"/>
</dbReference>
<name>A0AA86RT60_9FABA</name>
<dbReference type="Gene3D" id="3.80.10.10">
    <property type="entry name" value="Ribonuclease Inhibitor"/>
    <property type="match status" value="2"/>
</dbReference>
<dbReference type="Proteomes" id="UP001189624">
    <property type="component" value="Chromosome 1"/>
</dbReference>
<evidence type="ECO:0000256" key="4">
    <source>
        <dbReference type="ARBA" id="ARBA00022475"/>
    </source>
</evidence>
<keyword evidence="14" id="KW-0325">Glycoprotein</keyword>
<evidence type="ECO:0000256" key="13">
    <source>
        <dbReference type="ARBA" id="ARBA00023170"/>
    </source>
</evidence>
<keyword evidence="9" id="KW-0547">Nucleotide-binding</keyword>
<dbReference type="PANTHER" id="PTHR48053">
    <property type="entry name" value="LEUCINE RICH REPEAT FAMILY PROTEIN, EXPRESSED"/>
    <property type="match status" value="1"/>
</dbReference>
<comment type="similarity">
    <text evidence="3">Belongs to the RLP family.</text>
</comment>
<evidence type="ECO:0000256" key="1">
    <source>
        <dbReference type="ARBA" id="ARBA00004236"/>
    </source>
</evidence>
<keyword evidence="12 15" id="KW-0472">Membrane</keyword>
<evidence type="ECO:0000256" key="5">
    <source>
        <dbReference type="ARBA" id="ARBA00022614"/>
    </source>
</evidence>
<evidence type="ECO:0000256" key="14">
    <source>
        <dbReference type="ARBA" id="ARBA00023180"/>
    </source>
</evidence>
<dbReference type="InterPro" id="IPR032675">
    <property type="entry name" value="LRR_dom_sf"/>
</dbReference>
<dbReference type="InterPro" id="IPR003591">
    <property type="entry name" value="Leu-rich_rpt_typical-subtyp"/>
</dbReference>
<evidence type="ECO:0000256" key="3">
    <source>
        <dbReference type="ARBA" id="ARBA00009592"/>
    </source>
</evidence>
<dbReference type="Gramene" id="rna-AYBTSS11_LOCUS345">
    <property type="protein sequence ID" value="CAJ1790135.1"/>
    <property type="gene ID" value="gene-AYBTSS11_LOCUS345"/>
</dbReference>
<keyword evidence="6 15" id="KW-0812">Transmembrane</keyword>
<dbReference type="PANTHER" id="PTHR48053:SF71">
    <property type="entry name" value="LEUCINE RICH REPEAT FAMILY PROTEIN, EXPRESSED"/>
    <property type="match status" value="1"/>
</dbReference>
<sequence>MDTLKGGSLGTWKQKTWWKNMRILAGLDELRILNLSHNFFTGSLPDNLFHLQNLEVMDFSNNHLQGSINTVVCSTFTQLRIFKLSHNSFSGKVPGNLGKCSSLQHLSIDGNDLSGTLPESIFQVQNLSVLHLQANKLFGPLSKGLGKLSNLVEFDISNNGFSGTLPNVFGSLTRLQIFYADSNRFSGQLPASLENSASLEMLILRNNSLGGSINFNCSAMKKLTTINLGYTKFSCPTPGSLSNCLRLEAINHAGLHFNCRISVNFKNHQSLTQLLLSNANMHNLPATLEDLSHCRNLSTLVLANNFHNEEMRQLNGQNPEFSNLKVFVLANSQITGSIPKWLSACKMLQMLDLSMNHLTGSIPSWIGKFNSLYYLDLSNNSFTGNIPQSFTMFMNLQQKNSSLEATLSAFPLYLLGTGASKRLKYEKLSNLRPSLLLSYNKLEGPIWAGMKMLEILDLSHNKLSGEIPESLTGLSFLSSFDVSHNELHGEIPTKGQFNTFPTTSFEGNKGLYYGHTTSGGSVPSPPDETGAQPNHQKLHIIGFPFWFGALAGFLIIIAICFASGWIFS</sequence>
<keyword evidence="4" id="KW-1003">Cell membrane</keyword>
<keyword evidence="10" id="KW-0067">ATP-binding</keyword>
<feature type="transmembrane region" description="Helical" evidence="15">
    <location>
        <begin position="543"/>
        <end position="567"/>
    </location>
</feature>
<dbReference type="InterPro" id="IPR001611">
    <property type="entry name" value="Leu-rich_rpt"/>
</dbReference>
<dbReference type="FunFam" id="3.80.10.10:FF:000213">
    <property type="entry name" value="Tyrosine-sulfated glycopeptide receptor 1"/>
    <property type="match status" value="1"/>
</dbReference>
<evidence type="ECO:0000313" key="17">
    <source>
        <dbReference type="Proteomes" id="UP001189624"/>
    </source>
</evidence>
<keyword evidence="5" id="KW-0433">Leucine-rich repeat</keyword>
<dbReference type="InterPro" id="IPR051716">
    <property type="entry name" value="Plant_RL_S/T_kinase"/>
</dbReference>
<protein>
    <submittedName>
        <fullName evidence="16">Uncharacterized protein</fullName>
    </submittedName>
</protein>
<dbReference type="SMART" id="SM00369">
    <property type="entry name" value="LRR_TYP"/>
    <property type="match status" value="4"/>
</dbReference>
<proteinExistence type="inferred from homology"/>
<keyword evidence="17" id="KW-1185">Reference proteome</keyword>
<evidence type="ECO:0000256" key="6">
    <source>
        <dbReference type="ARBA" id="ARBA00022692"/>
    </source>
</evidence>
<keyword evidence="8" id="KW-0677">Repeat</keyword>
<dbReference type="Pfam" id="PF00560">
    <property type="entry name" value="LRR_1"/>
    <property type="match status" value="5"/>
</dbReference>
<dbReference type="FunFam" id="3.80.10.10:FF:000383">
    <property type="entry name" value="Leucine-rich repeat receptor protein kinase EMS1"/>
    <property type="match status" value="1"/>
</dbReference>